<feature type="region of interest" description="Disordered" evidence="3">
    <location>
        <begin position="1"/>
        <end position="40"/>
    </location>
</feature>
<dbReference type="GO" id="GO:0071770">
    <property type="term" value="P:DIM/DIP cell wall layer assembly"/>
    <property type="evidence" value="ECO:0007669"/>
    <property type="project" value="TreeGrafter"/>
</dbReference>
<dbReference type="PANTHER" id="PTHR40048:SF1">
    <property type="entry name" value="RHAMNOSYL O-METHYLTRANSFERASE"/>
    <property type="match status" value="1"/>
</dbReference>
<dbReference type="Pfam" id="PF13578">
    <property type="entry name" value="Methyltransf_24"/>
    <property type="match status" value="1"/>
</dbReference>
<dbReference type="InterPro" id="IPR029063">
    <property type="entry name" value="SAM-dependent_MTases_sf"/>
</dbReference>
<evidence type="ECO:0000256" key="3">
    <source>
        <dbReference type="SAM" id="MobiDB-lite"/>
    </source>
</evidence>
<dbReference type="Proteomes" id="UP000289200">
    <property type="component" value="Unassembled WGS sequence"/>
</dbReference>
<keyword evidence="5" id="KW-1185">Reference proteome</keyword>
<dbReference type="SUPFAM" id="SSF53335">
    <property type="entry name" value="S-adenosyl-L-methionine-dependent methyltransferases"/>
    <property type="match status" value="1"/>
</dbReference>
<dbReference type="EMBL" id="UWOC01000133">
    <property type="protein sequence ID" value="VCU08665.1"/>
    <property type="molecule type" value="Genomic_DNA"/>
</dbReference>
<evidence type="ECO:0008006" key="6">
    <source>
        <dbReference type="Google" id="ProtNLM"/>
    </source>
</evidence>
<dbReference type="PANTHER" id="PTHR40048">
    <property type="entry name" value="RHAMNOSYL O-METHYLTRANSFERASE"/>
    <property type="match status" value="1"/>
</dbReference>
<protein>
    <recommendedName>
        <fullName evidence="6">Class I SAM-dependent methyltransferase</fullName>
    </recommendedName>
</protein>
<reference evidence="5" key="1">
    <citation type="submission" date="2018-10" db="EMBL/GenBank/DDBJ databases">
        <authorList>
            <person name="Peiro R."/>
            <person name="Begona"/>
            <person name="Cbmso G."/>
            <person name="Lopez M."/>
            <person name="Gonzalez S."/>
            <person name="Sacristan E."/>
            <person name="Castillo E."/>
        </authorList>
    </citation>
    <scope>NUCLEOTIDE SEQUENCE [LARGE SCALE GENOMIC DNA]</scope>
</reference>
<dbReference type="GO" id="GO:0005886">
    <property type="term" value="C:plasma membrane"/>
    <property type="evidence" value="ECO:0007669"/>
    <property type="project" value="TreeGrafter"/>
</dbReference>
<comment type="caution">
    <text evidence="4">The sequence shown here is derived from an EMBL/GenBank/DDBJ whole genome shotgun (WGS) entry which is preliminary data.</text>
</comment>
<proteinExistence type="predicted"/>
<keyword evidence="1" id="KW-0489">Methyltransferase</keyword>
<accession>A0A447CTQ5</accession>
<gene>
    <name evidence="4" type="ORF">RHODGE_RHODGE_01828</name>
</gene>
<dbReference type="Gene3D" id="3.40.50.150">
    <property type="entry name" value="Vaccinia Virus protein VP39"/>
    <property type="match status" value="1"/>
</dbReference>
<dbReference type="GO" id="GO:0008168">
    <property type="term" value="F:methyltransferase activity"/>
    <property type="evidence" value="ECO:0007669"/>
    <property type="project" value="UniProtKB-KW"/>
</dbReference>
<sequence>MVPDRQFEAERSVLDQDEPTRPSKPMGDTMPATTAAPWSDKPALAGQDMASVWDLVSIVAETPRWYRMSAWSGHVPFALWLISVLRPATLVELGTYSGVSFCAFLQAMARCERARQAVAVDTWQGDEFTGSYPEHLYLGLKAHCEEQYGGLARLLRMTFDEALDEVADGTVDLLHIDGSHTYEAVRHDFETWLPKLAPNAVVLFHDVAERRPRFGVWRLWDELCGRHRTLTFEHCSGLGVLAIGPDVPAPLASLLSDPGERPPPAALAARRLFAVFGAELQLPPEPPPVVRKRVPRTPANLWAFLTKRPLV</sequence>
<evidence type="ECO:0000313" key="4">
    <source>
        <dbReference type="EMBL" id="VCU08665.1"/>
    </source>
</evidence>
<keyword evidence="2" id="KW-0808">Transferase</keyword>
<name>A0A447CTQ5_9BRAD</name>
<evidence type="ECO:0000256" key="2">
    <source>
        <dbReference type="ARBA" id="ARBA00022679"/>
    </source>
</evidence>
<evidence type="ECO:0000313" key="5">
    <source>
        <dbReference type="Proteomes" id="UP000289200"/>
    </source>
</evidence>
<evidence type="ECO:0000256" key="1">
    <source>
        <dbReference type="ARBA" id="ARBA00022603"/>
    </source>
</evidence>
<dbReference type="GO" id="GO:0032259">
    <property type="term" value="P:methylation"/>
    <property type="evidence" value="ECO:0007669"/>
    <property type="project" value="UniProtKB-KW"/>
</dbReference>
<dbReference type="AlphaFoldDB" id="A0A447CTQ5"/>
<feature type="compositionally biased region" description="Basic and acidic residues" evidence="3">
    <location>
        <begin position="1"/>
        <end position="21"/>
    </location>
</feature>
<organism evidence="4 5">
    <name type="scientific">Rhodoplanes serenus</name>
    <dbReference type="NCBI Taxonomy" id="200615"/>
    <lineage>
        <taxon>Bacteria</taxon>
        <taxon>Pseudomonadati</taxon>
        <taxon>Pseudomonadota</taxon>
        <taxon>Alphaproteobacteria</taxon>
        <taxon>Hyphomicrobiales</taxon>
        <taxon>Nitrobacteraceae</taxon>
        <taxon>Rhodoplanes</taxon>
    </lineage>
</organism>